<sequence>MVRTKQKRIAKEAAATQAPASENSAVKPVKGSANAPAQSSEGPTLPSLYAARINPEGGIMLDTEDTNGARSETRAKKRRKSKMMGGITLESEDEEQDHSFADHMPTDISLNLINRHALSAQAAQDEKNMPAYVRELKPWELLPANVKNDFEKRMGGENFWDSAIRIPVHKNSNISATVNRVKSYLLKTQDEATLPTDLPARSAALNTFASTLLPLSAQGPGIQRLVTVYEIAKRVCAPGKNEKETGEVEKWYGYSVLASRTVEERKRKFAEVREWLSDFEEGMGKMSRKKREGKFKRAFKRMMEANGKNGETVAENGADKPEGEEKNVDMAEDAAQDNESEAAFEPMETESQGQNEKATKTKAVPVLTIWISRKPIPEFREAFGEDVFSVFNAEEPKLDANTLEVGDRAKATPKKGGKKGNKGKKEEKKADGEKSIPAVDGAGGDAEMEDLI</sequence>
<evidence type="ECO:0000256" key="1">
    <source>
        <dbReference type="SAM" id="MobiDB-lite"/>
    </source>
</evidence>
<feature type="compositionally biased region" description="Basic residues" evidence="1">
    <location>
        <begin position="411"/>
        <end position="422"/>
    </location>
</feature>
<feature type="region of interest" description="Disordered" evidence="1">
    <location>
        <begin position="304"/>
        <end position="360"/>
    </location>
</feature>
<keyword evidence="3" id="KW-1185">Reference proteome</keyword>
<feature type="region of interest" description="Disordered" evidence="1">
    <location>
        <begin position="1"/>
        <end position="85"/>
    </location>
</feature>
<feature type="compositionally biased region" description="Basic and acidic residues" evidence="1">
    <location>
        <begin position="317"/>
        <end position="329"/>
    </location>
</feature>
<comment type="caution">
    <text evidence="2">The sequence shown here is derived from an EMBL/GenBank/DDBJ whole genome shotgun (WGS) entry which is preliminary data.</text>
</comment>
<proteinExistence type="predicted"/>
<reference evidence="2" key="1">
    <citation type="journal article" date="2020" name="Stud. Mycol.">
        <title>101 Dothideomycetes genomes: a test case for predicting lifestyles and emergence of pathogens.</title>
        <authorList>
            <person name="Haridas S."/>
            <person name="Albert R."/>
            <person name="Binder M."/>
            <person name="Bloem J."/>
            <person name="Labutti K."/>
            <person name="Salamov A."/>
            <person name="Andreopoulos B."/>
            <person name="Baker S."/>
            <person name="Barry K."/>
            <person name="Bills G."/>
            <person name="Bluhm B."/>
            <person name="Cannon C."/>
            <person name="Castanera R."/>
            <person name="Culley D."/>
            <person name="Daum C."/>
            <person name="Ezra D."/>
            <person name="Gonzalez J."/>
            <person name="Henrissat B."/>
            <person name="Kuo A."/>
            <person name="Liang C."/>
            <person name="Lipzen A."/>
            <person name="Lutzoni F."/>
            <person name="Magnuson J."/>
            <person name="Mondo S."/>
            <person name="Nolan M."/>
            <person name="Ohm R."/>
            <person name="Pangilinan J."/>
            <person name="Park H.-J."/>
            <person name="Ramirez L."/>
            <person name="Alfaro M."/>
            <person name="Sun H."/>
            <person name="Tritt A."/>
            <person name="Yoshinaga Y."/>
            <person name="Zwiers L.-H."/>
            <person name="Turgeon B."/>
            <person name="Goodwin S."/>
            <person name="Spatafora J."/>
            <person name="Crous P."/>
            <person name="Grigoriev I."/>
        </authorList>
    </citation>
    <scope>NUCLEOTIDE SEQUENCE</scope>
    <source>
        <strain evidence="2">ATCC 74209</strain>
    </source>
</reference>
<evidence type="ECO:0000313" key="2">
    <source>
        <dbReference type="EMBL" id="KAF2202466.1"/>
    </source>
</evidence>
<dbReference type="AlphaFoldDB" id="A0A9P4JQE2"/>
<gene>
    <name evidence="2" type="ORF">GQ43DRAFT_439701</name>
</gene>
<accession>A0A9P4JQE2</accession>
<dbReference type="OrthoDB" id="424402at2759"/>
<feature type="region of interest" description="Disordered" evidence="1">
    <location>
        <begin position="399"/>
        <end position="452"/>
    </location>
</feature>
<protein>
    <submittedName>
        <fullName evidence="2">Uncharacterized protein</fullName>
    </submittedName>
</protein>
<name>A0A9P4JQE2_9PLEO</name>
<organism evidence="2 3">
    <name type="scientific">Delitschia confertaspora ATCC 74209</name>
    <dbReference type="NCBI Taxonomy" id="1513339"/>
    <lineage>
        <taxon>Eukaryota</taxon>
        <taxon>Fungi</taxon>
        <taxon>Dikarya</taxon>
        <taxon>Ascomycota</taxon>
        <taxon>Pezizomycotina</taxon>
        <taxon>Dothideomycetes</taxon>
        <taxon>Pleosporomycetidae</taxon>
        <taxon>Pleosporales</taxon>
        <taxon>Delitschiaceae</taxon>
        <taxon>Delitschia</taxon>
    </lineage>
</organism>
<feature type="compositionally biased region" description="Acidic residues" evidence="1">
    <location>
        <begin position="330"/>
        <end position="342"/>
    </location>
</feature>
<dbReference type="Proteomes" id="UP000799536">
    <property type="component" value="Unassembled WGS sequence"/>
</dbReference>
<evidence type="ECO:0000313" key="3">
    <source>
        <dbReference type="Proteomes" id="UP000799536"/>
    </source>
</evidence>
<dbReference type="EMBL" id="ML993936">
    <property type="protein sequence ID" value="KAF2202466.1"/>
    <property type="molecule type" value="Genomic_DNA"/>
</dbReference>
<feature type="compositionally biased region" description="Basic and acidic residues" evidence="1">
    <location>
        <begin position="423"/>
        <end position="434"/>
    </location>
</feature>